<dbReference type="PANTHER" id="PTHR48079:SF6">
    <property type="entry name" value="NAD(P)-BINDING DOMAIN-CONTAINING PROTEIN-RELATED"/>
    <property type="match status" value="1"/>
</dbReference>
<dbReference type="AlphaFoldDB" id="A0A1I2F7V0"/>
<gene>
    <name evidence="2" type="ORF">SAMN02787118_103292</name>
</gene>
<sequence>MRVFVTGATGFVGSAVVRELLDAGHRVLGLARSDQAAASLTAAGAEVHRGALDDLDSLRAGAASADGVIHTAFQHGSSDFAAAARTEIRAIQTLGETLVGSGRPFVVTSGTAGLTLVPGRVATEDDEQDFSSPAAARIPGEAAALSFAERGVRASVVRLPPSVHGEGDHGFVPHIIAAARAKGVSAYPGDGSNRWAAGHRLDAAHLYRLALEEAPGGARLHATGDEGVPVRDIADAVGRYLKLPVASISREESADHFGWLGHFFSMDVPASSALTQKRLGWRPERPGLIEDLEEGHYFTKS</sequence>
<organism evidence="2 3">
    <name type="scientific">Streptomyces mirabilis</name>
    <dbReference type="NCBI Taxonomy" id="68239"/>
    <lineage>
        <taxon>Bacteria</taxon>
        <taxon>Bacillati</taxon>
        <taxon>Actinomycetota</taxon>
        <taxon>Actinomycetes</taxon>
        <taxon>Kitasatosporales</taxon>
        <taxon>Streptomycetaceae</taxon>
        <taxon>Streptomyces</taxon>
    </lineage>
</organism>
<dbReference type="OrthoDB" id="9787292at2"/>
<evidence type="ECO:0000259" key="1">
    <source>
        <dbReference type="Pfam" id="PF01370"/>
    </source>
</evidence>
<evidence type="ECO:0000313" key="3">
    <source>
        <dbReference type="Proteomes" id="UP000181942"/>
    </source>
</evidence>
<protein>
    <submittedName>
        <fullName evidence="2">Nucleoside-diphosphate-sugar epimerase</fullName>
    </submittedName>
</protein>
<dbReference type="GO" id="GO:0005737">
    <property type="term" value="C:cytoplasm"/>
    <property type="evidence" value="ECO:0007669"/>
    <property type="project" value="TreeGrafter"/>
</dbReference>
<dbReference type="PANTHER" id="PTHR48079">
    <property type="entry name" value="PROTEIN YEEZ"/>
    <property type="match status" value="1"/>
</dbReference>
<dbReference type="Pfam" id="PF01370">
    <property type="entry name" value="Epimerase"/>
    <property type="match status" value="1"/>
</dbReference>
<name>A0A1I2F7V0_9ACTN</name>
<dbReference type="InterPro" id="IPR001509">
    <property type="entry name" value="Epimerase_deHydtase"/>
</dbReference>
<dbReference type="Proteomes" id="UP000181942">
    <property type="component" value="Unassembled WGS sequence"/>
</dbReference>
<dbReference type="InterPro" id="IPR051783">
    <property type="entry name" value="NAD(P)-dependent_oxidoreduct"/>
</dbReference>
<evidence type="ECO:0000313" key="2">
    <source>
        <dbReference type="EMBL" id="SFF00641.1"/>
    </source>
</evidence>
<accession>A0A1I2F7V0</accession>
<dbReference type="CDD" id="cd05262">
    <property type="entry name" value="SDR_a7"/>
    <property type="match status" value="1"/>
</dbReference>
<dbReference type="SUPFAM" id="SSF51735">
    <property type="entry name" value="NAD(P)-binding Rossmann-fold domains"/>
    <property type="match status" value="1"/>
</dbReference>
<proteinExistence type="predicted"/>
<reference evidence="2 3" key="1">
    <citation type="submission" date="2016-10" db="EMBL/GenBank/DDBJ databases">
        <authorList>
            <person name="de Groot N.N."/>
        </authorList>
    </citation>
    <scope>NUCLEOTIDE SEQUENCE [LARGE SCALE GENOMIC DNA]</scope>
    <source>
        <strain evidence="2 3">OK461</strain>
    </source>
</reference>
<dbReference type="EMBL" id="FONR01000003">
    <property type="protein sequence ID" value="SFF00641.1"/>
    <property type="molecule type" value="Genomic_DNA"/>
</dbReference>
<dbReference type="GO" id="GO:0004029">
    <property type="term" value="F:aldehyde dehydrogenase (NAD+) activity"/>
    <property type="evidence" value="ECO:0007669"/>
    <property type="project" value="TreeGrafter"/>
</dbReference>
<dbReference type="RefSeq" id="WP_075027110.1">
    <property type="nucleotide sequence ID" value="NZ_FONR01000003.1"/>
</dbReference>
<dbReference type="Gene3D" id="3.40.50.720">
    <property type="entry name" value="NAD(P)-binding Rossmann-like Domain"/>
    <property type="match status" value="1"/>
</dbReference>
<feature type="domain" description="NAD-dependent epimerase/dehydratase" evidence="1">
    <location>
        <begin position="3"/>
        <end position="213"/>
    </location>
</feature>
<dbReference type="InterPro" id="IPR036291">
    <property type="entry name" value="NAD(P)-bd_dom_sf"/>
</dbReference>